<proteinExistence type="predicted"/>
<evidence type="ECO:0000313" key="2">
    <source>
        <dbReference type="EMBL" id="MEW2362922.1"/>
    </source>
</evidence>
<organism evidence="2 3">
    <name type="scientific">Streptomyces huasconensis</name>
    <dbReference type="NCBI Taxonomy" id="1854574"/>
    <lineage>
        <taxon>Bacteria</taxon>
        <taxon>Bacillati</taxon>
        <taxon>Actinomycetota</taxon>
        <taxon>Actinomycetes</taxon>
        <taxon>Kitasatosporales</taxon>
        <taxon>Streptomycetaceae</taxon>
        <taxon>Streptomyces</taxon>
    </lineage>
</organism>
<evidence type="ECO:0000313" key="3">
    <source>
        <dbReference type="Proteomes" id="UP001553843"/>
    </source>
</evidence>
<reference evidence="2 3" key="1">
    <citation type="submission" date="2024-06" db="EMBL/GenBank/DDBJ databases">
        <title>The Natural Products Discovery Center: Release of the First 8490 Sequenced Strains for Exploring Actinobacteria Biosynthetic Diversity.</title>
        <authorList>
            <person name="Kalkreuter E."/>
            <person name="Kautsar S.A."/>
            <person name="Yang D."/>
            <person name="Bader C.D."/>
            <person name="Teijaro C.N."/>
            <person name="Fluegel L."/>
            <person name="Davis C.M."/>
            <person name="Simpson J.R."/>
            <person name="Lauterbach L."/>
            <person name="Steele A.D."/>
            <person name="Gui C."/>
            <person name="Meng S."/>
            <person name="Li G."/>
            <person name="Viehrig K."/>
            <person name="Ye F."/>
            <person name="Su P."/>
            <person name="Kiefer A.F."/>
            <person name="Nichols A."/>
            <person name="Cepeda A.J."/>
            <person name="Yan W."/>
            <person name="Fan B."/>
            <person name="Jiang Y."/>
            <person name="Adhikari A."/>
            <person name="Zheng C.-J."/>
            <person name="Schuster L."/>
            <person name="Cowan T.M."/>
            <person name="Smanski M.J."/>
            <person name="Chevrette M.G."/>
            <person name="De Carvalho L.P.S."/>
            <person name="Shen B."/>
        </authorList>
    </citation>
    <scope>NUCLEOTIDE SEQUENCE [LARGE SCALE GENOMIC DNA]</scope>
    <source>
        <strain evidence="2 3">NPDC047833</strain>
    </source>
</reference>
<feature type="compositionally biased region" description="Gly residues" evidence="1">
    <location>
        <begin position="31"/>
        <end position="51"/>
    </location>
</feature>
<sequence>MVGLVAALAVTGCGSDGGDDEGGKKDRGSAAGSGGSDGGGSEGSGGSGEGSLEGSWITTTGGKPLALVIHEKAASLVGEDVMCSGTAGGGTITLKCPQGNGDRTKGQVESVDAKTLKVSWEGAGQDEFLKTEGGKPPKGLPTDLPTDLPSGLPSDLSTDMPQS</sequence>
<dbReference type="RefSeq" id="WP_359778060.1">
    <property type="nucleotide sequence ID" value="NZ_JBEYRR010000004.1"/>
</dbReference>
<comment type="caution">
    <text evidence="2">The sequence shown here is derived from an EMBL/GenBank/DDBJ whole genome shotgun (WGS) entry which is preliminary data.</text>
</comment>
<protein>
    <recommendedName>
        <fullName evidence="4">Lipoprotein</fullName>
    </recommendedName>
</protein>
<evidence type="ECO:0008006" key="4">
    <source>
        <dbReference type="Google" id="ProtNLM"/>
    </source>
</evidence>
<evidence type="ECO:0000256" key="1">
    <source>
        <dbReference type="SAM" id="MobiDB-lite"/>
    </source>
</evidence>
<accession>A0ABV3LTZ0</accession>
<keyword evidence="3" id="KW-1185">Reference proteome</keyword>
<feature type="region of interest" description="Disordered" evidence="1">
    <location>
        <begin position="15"/>
        <end position="59"/>
    </location>
</feature>
<dbReference type="Proteomes" id="UP001553843">
    <property type="component" value="Unassembled WGS sequence"/>
</dbReference>
<dbReference type="EMBL" id="JBEYRS010000004">
    <property type="protein sequence ID" value="MEW2362922.1"/>
    <property type="molecule type" value="Genomic_DNA"/>
</dbReference>
<gene>
    <name evidence="2" type="ORF">AB0887_13330</name>
</gene>
<feature type="region of interest" description="Disordered" evidence="1">
    <location>
        <begin position="122"/>
        <end position="163"/>
    </location>
</feature>
<name>A0ABV3LTZ0_9ACTN</name>